<protein>
    <recommendedName>
        <fullName evidence="4">Outer spore wall protein RRT8</fullName>
    </recommendedName>
</protein>
<feature type="transmembrane region" description="Helical" evidence="1">
    <location>
        <begin position="87"/>
        <end position="106"/>
    </location>
</feature>
<dbReference type="RefSeq" id="XP_040644984.1">
    <property type="nucleotide sequence ID" value="XM_040793017.1"/>
</dbReference>
<name>A0A135LBW9_PENPA</name>
<dbReference type="Proteomes" id="UP000070168">
    <property type="component" value="Unassembled WGS sequence"/>
</dbReference>
<comment type="caution">
    <text evidence="2">The sequence shown here is derived from an EMBL/GenBank/DDBJ whole genome shotgun (WGS) entry which is preliminary data.</text>
</comment>
<proteinExistence type="predicted"/>
<evidence type="ECO:0000313" key="2">
    <source>
        <dbReference type="EMBL" id="KXG46448.1"/>
    </source>
</evidence>
<dbReference type="OrthoDB" id="10012223at2759"/>
<accession>A0A135LBW9</accession>
<evidence type="ECO:0000256" key="1">
    <source>
        <dbReference type="SAM" id="Phobius"/>
    </source>
</evidence>
<dbReference type="PANTHER" id="PTHR34292">
    <property type="entry name" value="OUTER SPORE WALL PROTEIN LDS1"/>
    <property type="match status" value="1"/>
</dbReference>
<dbReference type="InterPro" id="IPR052786">
    <property type="entry name" value="Spore_wall_assembly"/>
</dbReference>
<sequence length="266" mass="29237">MSEKIKGAVLAEAKSTQAIAQDVITSGAYLYPFKGIVYFATHKELWRPFISRAGRTMTLGLGITSVMFFFTYMPQVAIMAFTNGPLAAISAAILVLGESSAITHVLSRALLVEDAMIDTFDGTLVARNQESLVAHSRQVKPRSGGKDSIARLGRILIRPLEKLNPRSVLRSVLYLPLNLIPVVGTVLYIYMQGKKTGPVLHSRYFQLKGWDDRTRDEWVKNHEGAYTGLGIAAFVLEMIPFASIPFSFTNTVGAALWAADLEKANK</sequence>
<reference evidence="2 3" key="1">
    <citation type="journal article" date="2016" name="BMC Genomics">
        <title>Genome sequencing and secondary metabolism of the postharvest pathogen Penicillium griseofulvum.</title>
        <authorList>
            <person name="Banani H."/>
            <person name="Marcet-Houben M."/>
            <person name="Ballester A.R."/>
            <person name="Abbruscato P."/>
            <person name="Gonzalez-Candelas L."/>
            <person name="Gabaldon T."/>
            <person name="Spadaro D."/>
        </authorList>
    </citation>
    <scope>NUCLEOTIDE SEQUENCE [LARGE SCALE GENOMIC DNA]</scope>
    <source>
        <strain evidence="2 3">PG3</strain>
    </source>
</reference>
<keyword evidence="3" id="KW-1185">Reference proteome</keyword>
<keyword evidence="1" id="KW-1133">Transmembrane helix</keyword>
<dbReference type="GO" id="GO:0005811">
    <property type="term" value="C:lipid droplet"/>
    <property type="evidence" value="ECO:0007669"/>
    <property type="project" value="TreeGrafter"/>
</dbReference>
<organism evidence="2 3">
    <name type="scientific">Penicillium patulum</name>
    <name type="common">Penicillium griseofulvum</name>
    <dbReference type="NCBI Taxonomy" id="5078"/>
    <lineage>
        <taxon>Eukaryota</taxon>
        <taxon>Fungi</taxon>
        <taxon>Dikarya</taxon>
        <taxon>Ascomycota</taxon>
        <taxon>Pezizomycotina</taxon>
        <taxon>Eurotiomycetes</taxon>
        <taxon>Eurotiomycetidae</taxon>
        <taxon>Eurotiales</taxon>
        <taxon>Aspergillaceae</taxon>
        <taxon>Penicillium</taxon>
    </lineage>
</organism>
<evidence type="ECO:0008006" key="4">
    <source>
        <dbReference type="Google" id="ProtNLM"/>
    </source>
</evidence>
<dbReference type="GO" id="GO:0005619">
    <property type="term" value="C:ascospore wall"/>
    <property type="evidence" value="ECO:0007669"/>
    <property type="project" value="TreeGrafter"/>
</dbReference>
<dbReference type="STRING" id="5078.A0A135LBW9"/>
<feature type="transmembrane region" description="Helical" evidence="1">
    <location>
        <begin position="172"/>
        <end position="191"/>
    </location>
</feature>
<dbReference type="EMBL" id="LHQR01000069">
    <property type="protein sequence ID" value="KXG46448.1"/>
    <property type="molecule type" value="Genomic_DNA"/>
</dbReference>
<gene>
    <name evidence="2" type="ORF">PGRI_053040</name>
</gene>
<dbReference type="PANTHER" id="PTHR34292:SF2">
    <property type="entry name" value="OUTER SPORE WALL PROTEIN LDS1"/>
    <property type="match status" value="1"/>
</dbReference>
<dbReference type="GeneID" id="63708317"/>
<evidence type="ECO:0000313" key="3">
    <source>
        <dbReference type="Proteomes" id="UP000070168"/>
    </source>
</evidence>
<dbReference type="OMA" id="GRYFQLK"/>
<keyword evidence="1" id="KW-0812">Transmembrane</keyword>
<keyword evidence="1" id="KW-0472">Membrane</keyword>
<feature type="transmembrane region" description="Helical" evidence="1">
    <location>
        <begin position="57"/>
        <end position="81"/>
    </location>
</feature>
<dbReference type="AlphaFoldDB" id="A0A135LBW9"/>
<dbReference type="GO" id="GO:0005628">
    <property type="term" value="C:prospore membrane"/>
    <property type="evidence" value="ECO:0007669"/>
    <property type="project" value="TreeGrafter"/>
</dbReference>